<organism evidence="2 3">
    <name type="scientific">Smittium mucronatum</name>
    <dbReference type="NCBI Taxonomy" id="133383"/>
    <lineage>
        <taxon>Eukaryota</taxon>
        <taxon>Fungi</taxon>
        <taxon>Fungi incertae sedis</taxon>
        <taxon>Zoopagomycota</taxon>
        <taxon>Kickxellomycotina</taxon>
        <taxon>Harpellomycetes</taxon>
        <taxon>Harpellales</taxon>
        <taxon>Legeriomycetaceae</taxon>
        <taxon>Smittium</taxon>
    </lineage>
</organism>
<keyword evidence="3" id="KW-1185">Reference proteome</keyword>
<dbReference type="AlphaFoldDB" id="A0A1R0GMS3"/>
<dbReference type="EMBL" id="LSSL01007014">
    <property type="protein sequence ID" value="OLY78195.1"/>
    <property type="molecule type" value="Genomic_DNA"/>
</dbReference>
<feature type="compositionally biased region" description="Basic and acidic residues" evidence="1">
    <location>
        <begin position="537"/>
        <end position="547"/>
    </location>
</feature>
<feature type="region of interest" description="Disordered" evidence="1">
    <location>
        <begin position="179"/>
        <end position="201"/>
    </location>
</feature>
<sequence>MPSKRPFFSTTLDLSPNPQVSHYSPKKHNSNSFTFRGDLSFNPGSFTSAKPNTHHHFHNYNVDNNAPTENNLCRSTTIPFSRPATNISFKNNNVSDYDHFCKKSKTSSSKAPSFPRFDTPIQFNPPPLEYPFPTPQVISHCKPKNPDSSLGVVPDSWKQDSSCAPPSLIQAPQYIHHPQRSLKPAANHTSSAPTDYFHLQNKPPPNFSSNYDLYHNNIGYKDERKKINKHSHEYKRNHGYSHPDSDKNMCDQLPNDNSVKIVLEDTPLNLPNAVGFYSRDLIGNFDSTIDTLGNSFDYQQSFLPSYDSFPSSSNIYRSPPSPILNPSAYSVPPSHNKPFSRVSTYLQPNSKYNDSFSKSYGPKSGSPNLSKINKASITNLVSNYSAPLTSTNATDVSPLVAMHSMPHPPKNATVSPQPSASIKEISYDNSSFKAMSSLDILSKVATDDLGEIPEKSLELSSSIQEYGSVPSTDTKSFIEVCYDYSKGDDANPVLSKSCKVSAGCSVPSLSLSPKTLLCGKESSGISDKSVKNLGESLDTRSEPRETRSGSVEISSESSETGGELMETRSESLEAGSEFLETNDESVESGGVLDDIDYKSLQIPKDAYEEAVEIYNKDIRRDMQCLQSYEAGYWDVLQTNEKSIRARND</sequence>
<feature type="region of interest" description="Disordered" evidence="1">
    <location>
        <begin position="529"/>
        <end position="590"/>
    </location>
</feature>
<dbReference type="Proteomes" id="UP000187455">
    <property type="component" value="Unassembled WGS sequence"/>
</dbReference>
<gene>
    <name evidence="2" type="ORF">AYI68_g7760</name>
</gene>
<accession>A0A1R0GMS3</accession>
<evidence type="ECO:0000313" key="3">
    <source>
        <dbReference type="Proteomes" id="UP000187455"/>
    </source>
</evidence>
<protein>
    <submittedName>
        <fullName evidence="2">Uncharacterized protein</fullName>
    </submittedName>
</protein>
<evidence type="ECO:0000256" key="1">
    <source>
        <dbReference type="SAM" id="MobiDB-lite"/>
    </source>
</evidence>
<comment type="caution">
    <text evidence="2">The sequence shown here is derived from an EMBL/GenBank/DDBJ whole genome shotgun (WGS) entry which is preliminary data.</text>
</comment>
<reference evidence="2 3" key="1">
    <citation type="journal article" date="2016" name="Mol. Biol. Evol.">
        <title>Genome-Wide Survey of Gut Fungi (Harpellales) Reveals the First Horizontally Transferred Ubiquitin Gene from a Mosquito Host.</title>
        <authorList>
            <person name="Wang Y."/>
            <person name="White M.M."/>
            <person name="Kvist S."/>
            <person name="Moncalvo J.M."/>
        </authorList>
    </citation>
    <scope>NUCLEOTIDE SEQUENCE [LARGE SCALE GENOMIC DNA]</scope>
    <source>
        <strain evidence="2 3">ALG-7-W6</strain>
    </source>
</reference>
<name>A0A1R0GMS3_9FUNG</name>
<dbReference type="STRING" id="133383.A0A1R0GMS3"/>
<evidence type="ECO:0000313" key="2">
    <source>
        <dbReference type="EMBL" id="OLY78195.1"/>
    </source>
</evidence>
<feature type="compositionally biased region" description="Low complexity" evidence="1">
    <location>
        <begin position="548"/>
        <end position="563"/>
    </location>
</feature>
<proteinExistence type="predicted"/>
<dbReference type="OrthoDB" id="25790at2759"/>